<gene>
    <name evidence="2" type="ORF">ABU178_09915</name>
</gene>
<dbReference type="RefSeq" id="WP_397214316.1">
    <property type="nucleotide sequence ID" value="NZ_JBGFSN010000004.1"/>
</dbReference>
<evidence type="ECO:0000313" key="2">
    <source>
        <dbReference type="EMBL" id="MFH8134482.1"/>
    </source>
</evidence>
<dbReference type="PANTHER" id="PTHR37304:SF1">
    <property type="entry name" value="MEMBRANE PROTEIN"/>
    <property type="match status" value="1"/>
</dbReference>
<keyword evidence="1" id="KW-0812">Transmembrane</keyword>
<protein>
    <submittedName>
        <fullName evidence="2">DUF378 domain-containing protein</fullName>
    </submittedName>
</protein>
<reference evidence="2 3" key="1">
    <citation type="submission" date="2024-08" db="EMBL/GenBank/DDBJ databases">
        <title>Pantoea ronii - a newly identified human opportunistic pathogen.</title>
        <authorList>
            <person name="Keidar-Friedman D."/>
            <person name="Sorek N."/>
            <person name="Leshin-Carmel D."/>
            <person name="Tsur A."/>
            <person name="Amsalem M."/>
            <person name="Tolkach D."/>
            <person name="Brosh-Nissimov T."/>
        </authorList>
    </citation>
    <scope>NUCLEOTIDE SEQUENCE [LARGE SCALE GENOMIC DNA]</scope>
    <source>
        <strain evidence="2 3">AA23256</strain>
    </source>
</reference>
<accession>A0ABW7PW73</accession>
<proteinExistence type="predicted"/>
<evidence type="ECO:0000313" key="3">
    <source>
        <dbReference type="Proteomes" id="UP001611251"/>
    </source>
</evidence>
<feature type="transmembrane region" description="Helical" evidence="1">
    <location>
        <begin position="7"/>
        <end position="34"/>
    </location>
</feature>
<dbReference type="EMBL" id="JBGFSN010000004">
    <property type="protein sequence ID" value="MFH8134482.1"/>
    <property type="molecule type" value="Genomic_DNA"/>
</dbReference>
<dbReference type="Pfam" id="PF04070">
    <property type="entry name" value="DUF378"/>
    <property type="match status" value="1"/>
</dbReference>
<keyword evidence="1" id="KW-1133">Transmembrane helix</keyword>
<comment type="caution">
    <text evidence="2">The sequence shown here is derived from an EMBL/GenBank/DDBJ whole genome shotgun (WGS) entry which is preliminary data.</text>
</comment>
<keyword evidence="3" id="KW-1185">Reference proteome</keyword>
<keyword evidence="1" id="KW-0472">Membrane</keyword>
<name>A0ABW7PW73_9GAMM</name>
<dbReference type="InterPro" id="IPR007211">
    <property type="entry name" value="DUF378"/>
</dbReference>
<sequence length="67" mass="7351">MKTLDVVALVLLIVGGLNWLLVGLFQFDLVAAIFGGQAAILSRIIYIVVGLCALYCITFFAKLRVHR</sequence>
<evidence type="ECO:0000256" key="1">
    <source>
        <dbReference type="SAM" id="Phobius"/>
    </source>
</evidence>
<feature type="transmembrane region" description="Helical" evidence="1">
    <location>
        <begin position="40"/>
        <end position="61"/>
    </location>
</feature>
<dbReference type="PANTHER" id="PTHR37304">
    <property type="entry name" value="MEMBRANE PROTEIN-RELATED"/>
    <property type="match status" value="1"/>
</dbReference>
<organism evidence="2 3">
    <name type="scientific">Pantoea osteomyelitidis</name>
    <dbReference type="NCBI Taxonomy" id="3230026"/>
    <lineage>
        <taxon>Bacteria</taxon>
        <taxon>Pseudomonadati</taxon>
        <taxon>Pseudomonadota</taxon>
        <taxon>Gammaproteobacteria</taxon>
        <taxon>Enterobacterales</taxon>
        <taxon>Erwiniaceae</taxon>
        <taxon>Pantoea</taxon>
    </lineage>
</organism>
<dbReference type="Proteomes" id="UP001611251">
    <property type="component" value="Unassembled WGS sequence"/>
</dbReference>